<feature type="compositionally biased region" description="Basic and acidic residues" evidence="1">
    <location>
        <begin position="119"/>
        <end position="156"/>
    </location>
</feature>
<feature type="compositionally biased region" description="Acidic residues" evidence="1">
    <location>
        <begin position="157"/>
        <end position="167"/>
    </location>
</feature>
<accession>A0AAV0AKX6</accession>
<name>A0AAV0AKX6_PHAPC</name>
<dbReference type="PANTHER" id="PTHR23106">
    <property type="entry name" value="ANGIOGENIC FACTOR WITH G PATCH AND FHA DOMAINS 1"/>
    <property type="match status" value="1"/>
</dbReference>
<dbReference type="EMBL" id="CALTRL010000644">
    <property type="protein sequence ID" value="CAH7669050.1"/>
    <property type="molecule type" value="Genomic_DNA"/>
</dbReference>
<gene>
    <name evidence="3" type="ORF">PPACK8108_LOCUS3620</name>
</gene>
<feature type="compositionally biased region" description="Acidic residues" evidence="1">
    <location>
        <begin position="107"/>
        <end position="118"/>
    </location>
</feature>
<feature type="region of interest" description="Disordered" evidence="1">
    <location>
        <begin position="419"/>
        <end position="438"/>
    </location>
</feature>
<dbReference type="InterPro" id="IPR000253">
    <property type="entry name" value="FHA_dom"/>
</dbReference>
<protein>
    <recommendedName>
        <fullName evidence="2">FHA domain-containing protein</fullName>
    </recommendedName>
</protein>
<dbReference type="InterPro" id="IPR053027">
    <property type="entry name" value="AGGF1"/>
</dbReference>
<comment type="caution">
    <text evidence="3">The sequence shown here is derived from an EMBL/GenBank/DDBJ whole genome shotgun (WGS) entry which is preliminary data.</text>
</comment>
<evidence type="ECO:0000313" key="3">
    <source>
        <dbReference type="EMBL" id="CAH7669050.1"/>
    </source>
</evidence>
<dbReference type="SMART" id="SM00240">
    <property type="entry name" value="FHA"/>
    <property type="match status" value="1"/>
</dbReference>
<feature type="compositionally biased region" description="Basic and acidic residues" evidence="1">
    <location>
        <begin position="304"/>
        <end position="314"/>
    </location>
</feature>
<evidence type="ECO:0000256" key="1">
    <source>
        <dbReference type="SAM" id="MobiDB-lite"/>
    </source>
</evidence>
<dbReference type="SUPFAM" id="SSF49879">
    <property type="entry name" value="SMAD/FHA domain"/>
    <property type="match status" value="1"/>
</dbReference>
<dbReference type="InterPro" id="IPR008984">
    <property type="entry name" value="SMAD_FHA_dom_sf"/>
</dbReference>
<dbReference type="AlphaFoldDB" id="A0AAV0AKX6"/>
<dbReference type="Gene3D" id="2.60.200.20">
    <property type="match status" value="1"/>
</dbReference>
<feature type="compositionally biased region" description="Acidic residues" evidence="1">
    <location>
        <begin position="175"/>
        <end position="190"/>
    </location>
</feature>
<dbReference type="PANTHER" id="PTHR23106:SF24">
    <property type="entry name" value="ANGIOGENIC FACTOR WITH G PATCH AND FHA DOMAINS 1"/>
    <property type="match status" value="1"/>
</dbReference>
<evidence type="ECO:0000313" key="4">
    <source>
        <dbReference type="Proteomes" id="UP001153365"/>
    </source>
</evidence>
<feature type="region of interest" description="Disordered" evidence="1">
    <location>
        <begin position="449"/>
        <end position="470"/>
    </location>
</feature>
<keyword evidence="4" id="KW-1185">Reference proteome</keyword>
<sequence length="591" mass="67302">MMDHRGSRSRTSGKPVDEDETQPDQSWIIDPNSGLYWNSHSRIWAKFEDGRWSYVDELGNPIDEDETSEIRSLSKNHQNYHQSYRVTAQQSSSSSTLKPRERVSYEDICEIEEGELSENSDHLRQQSEEDLRRSKKKVVLERGRHEERSDGRRGEEDREEGEEDDADEPLKEYQGQEEEEEVVEEEEEGELDSVEEALLDLYESIPAPKPPRPHPIRLLALPNPRTNALEPDQNVLILEPENNEPLVIGRDRTFGPSLRLKEMEVSKTHLTIYWQSSDGDDSQGWFVVDNGSTHGTFFISSDSSRSEKDPERLSKQKRASRPFRLHHLDTILIASSEDPILAFQVHIHPKFPTSCQSCALRPDESNRIKLAMPISSQTDSEKRQVVGGIDLDGSRHAFMNPTDVKVDRERKRKAEMARLRNQFFGDDSPPQAGSNKRKRMMTMAGAKNLDEMTEGEGSGGQEVESKSEDRVEYVDRARLRRQTNGSYRRLESRRSDEVEEAVVREAHELVEPEGMIRGAALLSKCGGGLGADVITKRLGKVVEARSLGFEQAGLGSREMKVGVERLGAGSKDWRQEARDASWKRYESMKDV</sequence>
<dbReference type="Proteomes" id="UP001153365">
    <property type="component" value="Unassembled WGS sequence"/>
</dbReference>
<reference evidence="3" key="1">
    <citation type="submission" date="2022-06" db="EMBL/GenBank/DDBJ databases">
        <authorList>
            <consortium name="SYNGENTA / RWTH Aachen University"/>
        </authorList>
    </citation>
    <scope>NUCLEOTIDE SEQUENCE</scope>
</reference>
<feature type="region of interest" description="Disordered" evidence="1">
    <location>
        <begin position="1"/>
        <end position="28"/>
    </location>
</feature>
<dbReference type="PROSITE" id="PS50006">
    <property type="entry name" value="FHA_DOMAIN"/>
    <property type="match status" value="1"/>
</dbReference>
<proteinExistence type="predicted"/>
<dbReference type="Pfam" id="PF00498">
    <property type="entry name" value="FHA"/>
    <property type="match status" value="1"/>
</dbReference>
<feature type="compositionally biased region" description="Polar residues" evidence="1">
    <location>
        <begin position="74"/>
        <end position="97"/>
    </location>
</feature>
<organism evidence="3 4">
    <name type="scientific">Phakopsora pachyrhizi</name>
    <name type="common">Asian soybean rust disease fungus</name>
    <dbReference type="NCBI Taxonomy" id="170000"/>
    <lineage>
        <taxon>Eukaryota</taxon>
        <taxon>Fungi</taxon>
        <taxon>Dikarya</taxon>
        <taxon>Basidiomycota</taxon>
        <taxon>Pucciniomycotina</taxon>
        <taxon>Pucciniomycetes</taxon>
        <taxon>Pucciniales</taxon>
        <taxon>Phakopsoraceae</taxon>
        <taxon>Phakopsora</taxon>
    </lineage>
</organism>
<feature type="domain" description="FHA" evidence="2">
    <location>
        <begin position="246"/>
        <end position="298"/>
    </location>
</feature>
<evidence type="ECO:0000259" key="2">
    <source>
        <dbReference type="PROSITE" id="PS50006"/>
    </source>
</evidence>
<feature type="region of interest" description="Disordered" evidence="1">
    <location>
        <begin position="74"/>
        <end position="190"/>
    </location>
</feature>
<feature type="region of interest" description="Disordered" evidence="1">
    <location>
        <begin position="299"/>
        <end position="319"/>
    </location>
</feature>